<organism evidence="1 2">
    <name type="scientific">Staphylococcus succinus</name>
    <dbReference type="NCBI Taxonomy" id="61015"/>
    <lineage>
        <taxon>Bacteria</taxon>
        <taxon>Bacillati</taxon>
        <taxon>Bacillota</taxon>
        <taxon>Bacilli</taxon>
        <taxon>Bacillales</taxon>
        <taxon>Staphylococcaceae</taxon>
        <taxon>Staphylococcus</taxon>
    </lineage>
</organism>
<keyword evidence="1" id="KW-0378">Hydrolase</keyword>
<dbReference type="EMBL" id="PZFR01000198">
    <property type="protein sequence ID" value="PTI63535.1"/>
    <property type="molecule type" value="Genomic_DNA"/>
</dbReference>
<gene>
    <name evidence="1" type="ORF">BU057_13685</name>
</gene>
<keyword evidence="2" id="KW-1185">Reference proteome</keyword>
<dbReference type="Proteomes" id="UP000240859">
    <property type="component" value="Unassembled WGS sequence"/>
</dbReference>
<keyword evidence="1" id="KW-0540">Nuclease</keyword>
<evidence type="ECO:0000313" key="1">
    <source>
        <dbReference type="EMBL" id="PTI63535.1"/>
    </source>
</evidence>
<protein>
    <submittedName>
        <fullName evidence="1">AP endonuclease</fullName>
    </submittedName>
</protein>
<comment type="caution">
    <text evidence="1">The sequence shown here is derived from an EMBL/GenBank/DDBJ whole genome shotgun (WGS) entry which is preliminary data.</text>
</comment>
<accession>A0ABX5IJ99</accession>
<feature type="non-terminal residue" evidence="1">
    <location>
        <position position="1"/>
    </location>
</feature>
<keyword evidence="1" id="KW-0255">Endonuclease</keyword>
<dbReference type="GO" id="GO:0004519">
    <property type="term" value="F:endonuclease activity"/>
    <property type="evidence" value="ECO:0007669"/>
    <property type="project" value="UniProtKB-KW"/>
</dbReference>
<sequence>IKYNYEGLIYFDTFPIREDPVKECEMNIAMYKKLEQTIYEYGVENIEYLINTKDSTEIQKFSYSLLK</sequence>
<name>A0ABX5IJ99_9STAP</name>
<proteinExistence type="predicted"/>
<reference evidence="1 2" key="1">
    <citation type="journal article" date="2016" name="Front. Microbiol.">
        <title>Comprehensive Phylogenetic Analysis of Bovine Non-aureus Staphylococci Species Based on Whole-Genome Sequencing.</title>
        <authorList>
            <person name="Naushad S."/>
            <person name="Barkema H.W."/>
            <person name="Luby C."/>
            <person name="Condas L.A."/>
            <person name="Nobrega D.B."/>
            <person name="Carson D.A."/>
            <person name="De Buck J."/>
        </authorList>
    </citation>
    <scope>NUCLEOTIDE SEQUENCE [LARGE SCALE GENOMIC DNA]</scope>
    <source>
        <strain evidence="1 2">SNUC 1084</strain>
    </source>
</reference>
<evidence type="ECO:0000313" key="2">
    <source>
        <dbReference type="Proteomes" id="UP000240859"/>
    </source>
</evidence>